<sequence>MNTNAAKPLPGSRSAAGRSAGTGATLLPLDLGANQGLYHRAYKNKKRRQNQWGGGGMFCLLGKLVTAGWPFTVCAKLNKTMPMRQNT</sequence>
<evidence type="ECO:0000256" key="1">
    <source>
        <dbReference type="SAM" id="MobiDB-lite"/>
    </source>
</evidence>
<name>A0ABM9NIQ9_9GAMM</name>
<protein>
    <submittedName>
        <fullName evidence="2">Uncharacterized protein</fullName>
    </submittedName>
</protein>
<proteinExistence type="predicted"/>
<feature type="compositionally biased region" description="Low complexity" evidence="1">
    <location>
        <begin position="11"/>
        <end position="20"/>
    </location>
</feature>
<dbReference type="EMBL" id="OZ026884">
    <property type="protein sequence ID" value="CAL1240462.1"/>
    <property type="molecule type" value="Genomic_DNA"/>
</dbReference>
<evidence type="ECO:0000313" key="2">
    <source>
        <dbReference type="EMBL" id="CAL1240462.1"/>
    </source>
</evidence>
<accession>A0ABM9NIQ9</accession>
<organism evidence="2 3">
    <name type="scientific">Candidatus Methylocalor cossyra</name>
    <dbReference type="NCBI Taxonomy" id="3108543"/>
    <lineage>
        <taxon>Bacteria</taxon>
        <taxon>Pseudomonadati</taxon>
        <taxon>Pseudomonadota</taxon>
        <taxon>Gammaproteobacteria</taxon>
        <taxon>Methylococcales</taxon>
        <taxon>Methylococcaceae</taxon>
        <taxon>Candidatus Methylocalor</taxon>
    </lineage>
</organism>
<evidence type="ECO:0000313" key="3">
    <source>
        <dbReference type="Proteomes" id="UP001497493"/>
    </source>
</evidence>
<dbReference type="Proteomes" id="UP001497493">
    <property type="component" value="Chromosome"/>
</dbReference>
<reference evidence="2 3" key="1">
    <citation type="submission" date="2024-04" db="EMBL/GenBank/DDBJ databases">
        <authorList>
            <person name="Cremers G."/>
        </authorList>
    </citation>
    <scope>NUCLEOTIDE SEQUENCE [LARGE SCALE GENOMIC DNA]</scope>
    <source>
        <strain evidence="2">MeCH1-AG</strain>
    </source>
</reference>
<gene>
    <name evidence="2" type="ORF">MECH1_V1_1686</name>
</gene>
<keyword evidence="3" id="KW-1185">Reference proteome</keyword>
<feature type="region of interest" description="Disordered" evidence="1">
    <location>
        <begin position="1"/>
        <end position="20"/>
    </location>
</feature>